<evidence type="ECO:0000313" key="1">
    <source>
        <dbReference type="EMBL" id="EGH34329.1"/>
    </source>
</evidence>
<organism evidence="1 2">
    <name type="scientific">Pseudomonas syringae pv. japonica str. M301072</name>
    <dbReference type="NCBI Taxonomy" id="629262"/>
    <lineage>
        <taxon>Bacteria</taxon>
        <taxon>Pseudomonadati</taxon>
        <taxon>Pseudomonadota</taxon>
        <taxon>Gammaproteobacteria</taxon>
        <taxon>Pseudomonadales</taxon>
        <taxon>Pseudomonadaceae</taxon>
        <taxon>Pseudomonas</taxon>
        <taxon>Pseudomonas syringae</taxon>
    </lineage>
</organism>
<sequence>GTPVVVTMGMPEGKALILDTTAMSITKPETLPKPIQRALNQIAHSRPLLYQAACRDQIQKEIDTLLARGMSHQDAIEPLWACPPTLDPDY</sequence>
<dbReference type="HOGENOM" id="CLU_188016_0_0_6"/>
<dbReference type="PATRIC" id="fig|629262.5.peg.5659"/>
<dbReference type="AlphaFoldDB" id="F3FVT7"/>
<protein>
    <submittedName>
        <fullName evidence="1">Uncharacterized protein</fullName>
    </submittedName>
</protein>
<dbReference type="Proteomes" id="UP000004471">
    <property type="component" value="Unassembled WGS sequence"/>
</dbReference>
<evidence type="ECO:0000313" key="2">
    <source>
        <dbReference type="Proteomes" id="UP000004471"/>
    </source>
</evidence>
<comment type="caution">
    <text evidence="1">The sequence shown here is derived from an EMBL/GenBank/DDBJ whole genome shotgun (WGS) entry which is preliminary data.</text>
</comment>
<accession>F3FVT7</accession>
<proteinExistence type="predicted"/>
<gene>
    <name evidence="1" type="ORF">PSYJA_37489</name>
</gene>
<dbReference type="EMBL" id="AEAH01002427">
    <property type="protein sequence ID" value="EGH34329.1"/>
    <property type="molecule type" value="Genomic_DNA"/>
</dbReference>
<name>F3FVT7_PSESX</name>
<feature type="non-terminal residue" evidence="1">
    <location>
        <position position="1"/>
    </location>
</feature>
<reference evidence="1 2" key="1">
    <citation type="journal article" date="2011" name="PLoS Pathog.">
        <title>Dynamic evolution of pathogenicity revealed by sequencing and comparative genomics of 19 Pseudomonas syringae isolates.</title>
        <authorList>
            <person name="Baltrus D.A."/>
            <person name="Nishimura M.T."/>
            <person name="Romanchuk A."/>
            <person name="Chang J.H."/>
            <person name="Mukhtar M.S."/>
            <person name="Cherkis K."/>
            <person name="Roach J."/>
            <person name="Grant S.R."/>
            <person name="Jones C.D."/>
            <person name="Dangl J.L."/>
        </authorList>
    </citation>
    <scope>NUCLEOTIDE SEQUENCE [LARGE SCALE GENOMIC DNA]</scope>
    <source>
        <strain evidence="2">M301072PT</strain>
    </source>
</reference>